<dbReference type="GO" id="GO:0016020">
    <property type="term" value="C:membrane"/>
    <property type="evidence" value="ECO:0007669"/>
    <property type="project" value="UniProtKB-SubCell"/>
</dbReference>
<feature type="transmembrane region" description="Helical" evidence="5">
    <location>
        <begin position="6"/>
        <end position="28"/>
    </location>
</feature>
<evidence type="ECO:0000313" key="6">
    <source>
        <dbReference type="EMBL" id="SDD18870.1"/>
    </source>
</evidence>
<proteinExistence type="predicted"/>
<dbReference type="EMBL" id="FNAG01000001">
    <property type="protein sequence ID" value="SDD18870.1"/>
    <property type="molecule type" value="Genomic_DNA"/>
</dbReference>
<name>A0A1G6SPQ3_9GAMM</name>
<feature type="transmembrane region" description="Helical" evidence="5">
    <location>
        <begin position="259"/>
        <end position="281"/>
    </location>
</feature>
<evidence type="ECO:0000256" key="3">
    <source>
        <dbReference type="ARBA" id="ARBA00022989"/>
    </source>
</evidence>
<sequence>MGNNLIFSAGLPIALAIVMIGLGLHLGVADFKRVATAPRAVVVALAVQTGVLPAVAFGLVFAFALPPELGMGLVLLAASPGGVTANLFSHLARGDVALNITLTAINSALCLITLPLWTALGLAWLIGSEQAVPPPTQKIIEVGLLVLLPVLIGMGLRAWKPVLAERLDKPVRILSTLILVLLIAAAVVIERKTLATHALALGGVVLLFNLASLLSGYWAGRLARLGVPQATAIAFEIGIHNGTLAIFVALSVLQMPAASVAPALYSLAMYLTGAAFAWWILRQQRQAGALT</sequence>
<feature type="transmembrane region" description="Helical" evidence="5">
    <location>
        <begin position="171"/>
        <end position="189"/>
    </location>
</feature>
<feature type="transmembrane region" description="Helical" evidence="5">
    <location>
        <begin position="69"/>
        <end position="88"/>
    </location>
</feature>
<evidence type="ECO:0000256" key="1">
    <source>
        <dbReference type="ARBA" id="ARBA00004141"/>
    </source>
</evidence>
<reference evidence="6 7" key="1">
    <citation type="submission" date="2016-10" db="EMBL/GenBank/DDBJ databases">
        <authorList>
            <person name="de Groot N.N."/>
        </authorList>
    </citation>
    <scope>NUCLEOTIDE SEQUENCE [LARGE SCALE GENOMIC DNA]</scope>
    <source>
        <strain evidence="6 7">DSM 16957</strain>
    </source>
</reference>
<dbReference type="Gene3D" id="1.20.1530.20">
    <property type="match status" value="1"/>
</dbReference>
<dbReference type="PANTHER" id="PTHR10361:SF24">
    <property type="entry name" value="P3 PROTEIN"/>
    <property type="match status" value="1"/>
</dbReference>
<keyword evidence="4 5" id="KW-0472">Membrane</keyword>
<dbReference type="InterPro" id="IPR002657">
    <property type="entry name" value="BilAc:Na_symport/Acr3"/>
</dbReference>
<comment type="subcellular location">
    <subcellularLocation>
        <location evidence="1">Membrane</location>
        <topology evidence="1">Multi-pass membrane protein</topology>
    </subcellularLocation>
</comment>
<protein>
    <submittedName>
        <fullName evidence="6">Bile acid:Na+ symporter, BASS family</fullName>
    </submittedName>
</protein>
<dbReference type="InterPro" id="IPR038770">
    <property type="entry name" value="Na+/solute_symporter_sf"/>
</dbReference>
<dbReference type="OrthoDB" id="9806785at2"/>
<feature type="transmembrane region" description="Helical" evidence="5">
    <location>
        <begin position="139"/>
        <end position="159"/>
    </location>
</feature>
<dbReference type="Pfam" id="PF01758">
    <property type="entry name" value="SBF"/>
    <property type="match status" value="1"/>
</dbReference>
<feature type="transmembrane region" description="Helical" evidence="5">
    <location>
        <begin position="40"/>
        <end position="63"/>
    </location>
</feature>
<dbReference type="AlphaFoldDB" id="A0A1G6SPQ3"/>
<evidence type="ECO:0000256" key="5">
    <source>
        <dbReference type="SAM" id="Phobius"/>
    </source>
</evidence>
<keyword evidence="3 5" id="KW-1133">Transmembrane helix</keyword>
<dbReference type="RefSeq" id="WP_091238701.1">
    <property type="nucleotide sequence ID" value="NZ_FNAG01000001.1"/>
</dbReference>
<evidence type="ECO:0000256" key="2">
    <source>
        <dbReference type="ARBA" id="ARBA00022692"/>
    </source>
</evidence>
<dbReference type="Proteomes" id="UP000199603">
    <property type="component" value="Unassembled WGS sequence"/>
</dbReference>
<organism evidence="6 7">
    <name type="scientific">Aquimonas voraii</name>
    <dbReference type="NCBI Taxonomy" id="265719"/>
    <lineage>
        <taxon>Bacteria</taxon>
        <taxon>Pseudomonadati</taxon>
        <taxon>Pseudomonadota</taxon>
        <taxon>Gammaproteobacteria</taxon>
        <taxon>Lysobacterales</taxon>
        <taxon>Lysobacteraceae</taxon>
        <taxon>Aquimonas</taxon>
    </lineage>
</organism>
<dbReference type="PANTHER" id="PTHR10361">
    <property type="entry name" value="SODIUM-BILE ACID COTRANSPORTER"/>
    <property type="match status" value="1"/>
</dbReference>
<dbReference type="STRING" id="265719.SAMN04488509_101628"/>
<evidence type="ECO:0000313" key="7">
    <source>
        <dbReference type="Proteomes" id="UP000199603"/>
    </source>
</evidence>
<keyword evidence="2 5" id="KW-0812">Transmembrane</keyword>
<feature type="transmembrane region" description="Helical" evidence="5">
    <location>
        <begin position="195"/>
        <end position="220"/>
    </location>
</feature>
<evidence type="ECO:0000256" key="4">
    <source>
        <dbReference type="ARBA" id="ARBA00023136"/>
    </source>
</evidence>
<keyword evidence="7" id="KW-1185">Reference proteome</keyword>
<gene>
    <name evidence="6" type="ORF">SAMN04488509_101628</name>
</gene>
<dbReference type="InterPro" id="IPR004710">
    <property type="entry name" value="Bilac:Na_transpt"/>
</dbReference>
<feature type="transmembrane region" description="Helical" evidence="5">
    <location>
        <begin position="232"/>
        <end position="253"/>
    </location>
</feature>
<feature type="transmembrane region" description="Helical" evidence="5">
    <location>
        <begin position="100"/>
        <end position="127"/>
    </location>
</feature>
<accession>A0A1G6SPQ3</accession>